<dbReference type="Gene3D" id="1.10.3290.10">
    <property type="entry name" value="Fido-like domain"/>
    <property type="match status" value="1"/>
</dbReference>
<proteinExistence type="predicted"/>
<dbReference type="InterPro" id="IPR040198">
    <property type="entry name" value="Fido_containing"/>
</dbReference>
<comment type="caution">
    <text evidence="2">The sequence shown here is derived from an EMBL/GenBank/DDBJ whole genome shotgun (WGS) entry which is preliminary data.</text>
</comment>
<evidence type="ECO:0000313" key="2">
    <source>
        <dbReference type="EMBL" id="MBZ2166838.1"/>
    </source>
</evidence>
<dbReference type="PROSITE" id="PS51459">
    <property type="entry name" value="FIDO"/>
    <property type="match status" value="1"/>
</dbReference>
<reference evidence="3" key="1">
    <citation type="journal article" date="2022" name="Microbiol. Resour. Announc.">
        <title>Draft Genome Sequence of a Methanogenic Archaeon from West Spitsbergen Permafrost.</title>
        <authorList>
            <person name="Trubitsyn V."/>
            <person name="Rivkina E."/>
            <person name="Shcherbakova V."/>
        </authorList>
    </citation>
    <scope>NUCLEOTIDE SEQUENCE [LARGE SCALE GENOMIC DNA]</scope>
    <source>
        <strain evidence="3">VT</strain>
    </source>
</reference>
<gene>
    <name evidence="2" type="ORF">K8N75_12410</name>
</gene>
<protein>
    <submittedName>
        <fullName evidence="2">Fic family protein</fullName>
    </submittedName>
</protein>
<dbReference type="InterPro" id="IPR003812">
    <property type="entry name" value="Fido"/>
</dbReference>
<dbReference type="Pfam" id="PF02661">
    <property type="entry name" value="Fic"/>
    <property type="match status" value="1"/>
</dbReference>
<keyword evidence="3" id="KW-1185">Reference proteome</keyword>
<dbReference type="EMBL" id="JAIOUQ010000016">
    <property type="protein sequence ID" value="MBZ2166838.1"/>
    <property type="molecule type" value="Genomic_DNA"/>
</dbReference>
<evidence type="ECO:0000313" key="3">
    <source>
        <dbReference type="Proteomes" id="UP000825933"/>
    </source>
</evidence>
<dbReference type="PANTHER" id="PTHR13504:SF38">
    <property type="entry name" value="FIDO DOMAIN-CONTAINING PROTEIN"/>
    <property type="match status" value="1"/>
</dbReference>
<dbReference type="PANTHER" id="PTHR13504">
    <property type="entry name" value="FIDO DOMAIN-CONTAINING PROTEIN DDB_G0283145"/>
    <property type="match status" value="1"/>
</dbReference>
<organism evidence="2 3">
    <name type="scientific">Methanobacterium spitsbergense</name>
    <dbReference type="NCBI Taxonomy" id="2874285"/>
    <lineage>
        <taxon>Archaea</taxon>
        <taxon>Methanobacteriati</taxon>
        <taxon>Methanobacteriota</taxon>
        <taxon>Methanomada group</taxon>
        <taxon>Methanobacteria</taxon>
        <taxon>Methanobacteriales</taxon>
        <taxon>Methanobacteriaceae</taxon>
        <taxon>Methanobacterium</taxon>
    </lineage>
</organism>
<feature type="domain" description="Fido" evidence="1">
    <location>
        <begin position="1"/>
        <end position="98"/>
    </location>
</feature>
<name>A0A8T5USV5_9EURY</name>
<dbReference type="Proteomes" id="UP000825933">
    <property type="component" value="Unassembled WGS sequence"/>
</dbReference>
<accession>A0A8T5USV5</accession>
<dbReference type="InterPro" id="IPR036597">
    <property type="entry name" value="Fido-like_dom_sf"/>
</dbReference>
<evidence type="ECO:0000259" key="1">
    <source>
        <dbReference type="PROSITE" id="PS51459"/>
    </source>
</evidence>
<dbReference type="RefSeq" id="WP_223792532.1">
    <property type="nucleotide sequence ID" value="NZ_JAIOUQ010000016.1"/>
</dbReference>
<dbReference type="SUPFAM" id="SSF140931">
    <property type="entry name" value="Fic-like"/>
    <property type="match status" value="1"/>
</dbReference>
<sequence>MDNFLSWFNSPDTEKLNPVLVSSITHYELVRIHPFIDGNGRSARIMVMIVLYRRGYDIKRFFSLDDYYNQDRDKYYETLKTVNPDLLDLTQWLEYFTTGVLTSIKFVKDKVLGLSKDVKFLKKKGQIPLNDRQMKIVEKIIENSKITKKDVQNMFNLSHSSAYDELKKMLDLEVNCSQR</sequence>
<dbReference type="AlphaFoldDB" id="A0A8T5USV5"/>